<organism evidence="1 2">
    <name type="scientific">Candidatus Nomurabacteria bacterium RIFCSPHIGHO2_02_FULL_41_18</name>
    <dbReference type="NCBI Taxonomy" id="1801754"/>
    <lineage>
        <taxon>Bacteria</taxon>
        <taxon>Candidatus Nomuraibacteriota</taxon>
    </lineage>
</organism>
<name>A0A1F6W873_9BACT</name>
<accession>A0A1F6W873</accession>
<protein>
    <recommendedName>
        <fullName evidence="3">HicB-like antitoxin of toxin-antitoxin system domain-containing protein</fullName>
    </recommendedName>
</protein>
<gene>
    <name evidence="1" type="ORF">A3D42_00415</name>
</gene>
<proteinExistence type="predicted"/>
<evidence type="ECO:0000313" key="1">
    <source>
        <dbReference type="EMBL" id="OGI77885.1"/>
    </source>
</evidence>
<reference evidence="1 2" key="1">
    <citation type="journal article" date="2016" name="Nat. Commun.">
        <title>Thousands of microbial genomes shed light on interconnected biogeochemical processes in an aquifer system.</title>
        <authorList>
            <person name="Anantharaman K."/>
            <person name="Brown C.T."/>
            <person name="Hug L.A."/>
            <person name="Sharon I."/>
            <person name="Castelle C.J."/>
            <person name="Probst A.J."/>
            <person name="Thomas B.C."/>
            <person name="Singh A."/>
            <person name="Wilkins M.J."/>
            <person name="Karaoz U."/>
            <person name="Brodie E.L."/>
            <person name="Williams K.H."/>
            <person name="Hubbard S.S."/>
            <person name="Banfield J.F."/>
        </authorList>
    </citation>
    <scope>NUCLEOTIDE SEQUENCE [LARGE SCALE GENOMIC DNA]</scope>
</reference>
<evidence type="ECO:0000313" key="2">
    <source>
        <dbReference type="Proteomes" id="UP000177777"/>
    </source>
</evidence>
<evidence type="ECO:0008006" key="3">
    <source>
        <dbReference type="Google" id="ProtNLM"/>
    </source>
</evidence>
<dbReference type="EMBL" id="MFUE01000008">
    <property type="protein sequence ID" value="OGI77885.1"/>
    <property type="molecule type" value="Genomic_DNA"/>
</dbReference>
<sequence>MNTYQKGSVRTIIFKDKDVWVGVALEFNIVETGDDPREVFLMLDEAIRGYVVSAKKSKIRPSILNQVADKEYEDLWKKLNSPKPIKSPYRIYSFGERMIA</sequence>
<dbReference type="AlphaFoldDB" id="A0A1F6W873"/>
<dbReference type="STRING" id="1801754.A3D42_00415"/>
<comment type="caution">
    <text evidence="1">The sequence shown here is derived from an EMBL/GenBank/DDBJ whole genome shotgun (WGS) entry which is preliminary data.</text>
</comment>
<dbReference type="Proteomes" id="UP000177777">
    <property type="component" value="Unassembled WGS sequence"/>
</dbReference>